<accession>S2KYU2</accession>
<gene>
    <name evidence="1" type="ORF">L861_06425</name>
</gene>
<keyword evidence="2" id="KW-1185">Reference proteome</keyword>
<dbReference type="Proteomes" id="UP000014463">
    <property type="component" value="Unassembled WGS sequence"/>
</dbReference>
<comment type="caution">
    <text evidence="1">The sequence shown here is derived from an EMBL/GenBank/DDBJ whole genome shotgun (WGS) entry which is preliminary data.</text>
</comment>
<organism evidence="1 2">
    <name type="scientific">Litchfieldella anticariensis (strain DSM 16096 / CECT 5854 / CIP 108499 / LMG 22089 / FP35)</name>
    <name type="common">Halomonas anticariensis</name>
    <dbReference type="NCBI Taxonomy" id="1121939"/>
    <lineage>
        <taxon>Bacteria</taxon>
        <taxon>Pseudomonadati</taxon>
        <taxon>Pseudomonadota</taxon>
        <taxon>Gammaproteobacteria</taxon>
        <taxon>Oceanospirillales</taxon>
        <taxon>Halomonadaceae</taxon>
        <taxon>Litchfieldella</taxon>
    </lineage>
</organism>
<dbReference type="PATRIC" id="fig|1121939.11.peg.4050"/>
<protein>
    <submittedName>
        <fullName evidence="1">Uncharacterized protein</fullName>
    </submittedName>
</protein>
<dbReference type="EMBL" id="ASTJ01000040">
    <property type="protein sequence ID" value="EPC00569.1"/>
    <property type="molecule type" value="Genomic_DNA"/>
</dbReference>
<proteinExistence type="predicted"/>
<evidence type="ECO:0000313" key="1">
    <source>
        <dbReference type="EMBL" id="EPC00569.1"/>
    </source>
</evidence>
<dbReference type="AlphaFoldDB" id="S2KYU2"/>
<reference evidence="1 2" key="1">
    <citation type="journal article" date="2013" name="Genome Announc.">
        <title>Draft genome sequence of the moderately halophilic gammaproteobacterium Halomonas anticariensis FP35.</title>
        <authorList>
            <person name="Tahrioui A."/>
            <person name="Quesada E."/>
            <person name="Llamas I."/>
        </authorList>
    </citation>
    <scope>NUCLEOTIDE SEQUENCE [LARGE SCALE GENOMIC DNA]</scope>
    <source>
        <strain evidence="2">DSM 16096 / CECT 5854 / LMG 22089 / FP35</strain>
    </source>
</reference>
<name>S2KYU2_LITA3</name>
<evidence type="ECO:0000313" key="2">
    <source>
        <dbReference type="Proteomes" id="UP000014463"/>
    </source>
</evidence>
<sequence length="106" mass="11717">MDTVYARLKSEFGFRSRADFSPNDTADKLAMMDAAWHHEATPGAYYRLSDYVTQMMAGRAVRIVLRAEIRKEGQGTGITLAYAPADSLYDGEAMGAALKARAEHQL</sequence>